<evidence type="ECO:0000313" key="2">
    <source>
        <dbReference type="Proteomes" id="UP000184286"/>
    </source>
</evidence>
<comment type="caution">
    <text evidence="1">The sequence shown here is derived from an EMBL/GenBank/DDBJ whole genome shotgun (WGS) entry which is preliminary data.</text>
</comment>
<dbReference type="Gene3D" id="3.30.530.20">
    <property type="match status" value="1"/>
</dbReference>
<gene>
    <name evidence="1" type="ORF">BM536_001980</name>
</gene>
<dbReference type="RefSeq" id="WP_073491839.1">
    <property type="nucleotide sequence ID" value="NZ_MPOH02000003.1"/>
</dbReference>
<dbReference type="EMBL" id="MPOH02000003">
    <property type="protein sequence ID" value="OQD57542.1"/>
    <property type="molecule type" value="Genomic_DNA"/>
</dbReference>
<dbReference type="SUPFAM" id="SSF55961">
    <property type="entry name" value="Bet v1-like"/>
    <property type="match status" value="1"/>
</dbReference>
<dbReference type="InterPro" id="IPR023393">
    <property type="entry name" value="START-like_dom_sf"/>
</dbReference>
<proteinExistence type="predicted"/>
<reference evidence="2" key="1">
    <citation type="submission" date="2016-11" db="EMBL/GenBank/DDBJ databases">
        <authorList>
            <person name="Schniete J.K."/>
            <person name="Salih T."/>
            <person name="Algora Gallardo L."/>
            <person name="Martinez Fernandez S."/>
            <person name="Herron P.R."/>
        </authorList>
    </citation>
    <scope>NUCLEOTIDE SEQUENCE [LARGE SCALE GENOMIC DNA]</scope>
    <source>
        <strain evidence="2">DSM 41896</strain>
    </source>
</reference>
<dbReference type="Proteomes" id="UP000184286">
    <property type="component" value="Unassembled WGS sequence"/>
</dbReference>
<reference evidence="1 2" key="2">
    <citation type="submission" date="2017-02" db="EMBL/GenBank/DDBJ databases">
        <title>Draft genome sequence of Streptomyces phaeoluteigriseus type strain DSM41896.</title>
        <authorList>
            <person name="Salih T.S."/>
            <person name="Algora Gallardo L."/>
            <person name="Melo Santos T."/>
            <person name="Filgueira Martinez S."/>
            <person name="Herron P.R."/>
        </authorList>
    </citation>
    <scope>NUCLEOTIDE SEQUENCE [LARGE SCALE GENOMIC DNA]</scope>
    <source>
        <strain evidence="1 2">DSM 41896</strain>
    </source>
</reference>
<organism evidence="1 2">
    <name type="scientific">Streptomyces phaeoluteigriseus</name>
    <dbReference type="NCBI Taxonomy" id="114686"/>
    <lineage>
        <taxon>Bacteria</taxon>
        <taxon>Bacillati</taxon>
        <taxon>Actinomycetota</taxon>
        <taxon>Actinomycetes</taxon>
        <taxon>Kitasatosporales</taxon>
        <taxon>Streptomycetaceae</taxon>
        <taxon>Streptomyces</taxon>
        <taxon>Streptomyces aurantiacus group</taxon>
    </lineage>
</organism>
<dbReference type="InterPro" id="IPR019587">
    <property type="entry name" value="Polyketide_cyclase/dehydratase"/>
</dbReference>
<evidence type="ECO:0008006" key="3">
    <source>
        <dbReference type="Google" id="ProtNLM"/>
    </source>
</evidence>
<dbReference type="Pfam" id="PF10604">
    <property type="entry name" value="Polyketide_cyc2"/>
    <property type="match status" value="1"/>
</dbReference>
<name>A0A1V6MYT1_9ACTN</name>
<dbReference type="AlphaFoldDB" id="A0A1V6MYT1"/>
<dbReference type="OrthoDB" id="191189at2"/>
<accession>A0A1V6MYT1</accession>
<protein>
    <recommendedName>
        <fullName evidence="3">Polyketide cyclase</fullName>
    </recommendedName>
</protein>
<evidence type="ECO:0000313" key="1">
    <source>
        <dbReference type="EMBL" id="OQD57542.1"/>
    </source>
</evidence>
<dbReference type="STRING" id="114686.BM536_001980"/>
<sequence>MSWTNTAVIQAPAATVWNIVSDVTSWPDFLPTMQRVTRVDQGPLRLGSSAMVKQPLQRSALWTVTDYEPNTSFVWESHRKNITMTGIHIVKDLGHCCENTLCLEVKGTGARFAKTTMGFMFQRVLVSESKAFARYALQRKAITDGDITERDWKRG</sequence>